<dbReference type="Gene3D" id="3.30.420.10">
    <property type="entry name" value="Ribonuclease H-like superfamily/Ribonuclease H"/>
    <property type="match status" value="1"/>
</dbReference>
<proteinExistence type="predicted"/>
<keyword evidence="3" id="KW-1185">Reference proteome</keyword>
<organism evidence="2 3">
    <name type="scientific">Prorocentrum cordatum</name>
    <dbReference type="NCBI Taxonomy" id="2364126"/>
    <lineage>
        <taxon>Eukaryota</taxon>
        <taxon>Sar</taxon>
        <taxon>Alveolata</taxon>
        <taxon>Dinophyceae</taxon>
        <taxon>Prorocentrales</taxon>
        <taxon>Prorocentraceae</taxon>
        <taxon>Prorocentrum</taxon>
    </lineage>
</organism>
<protein>
    <recommendedName>
        <fullName evidence="1">RNase H type-1 domain-containing protein</fullName>
    </recommendedName>
</protein>
<dbReference type="InterPro" id="IPR012337">
    <property type="entry name" value="RNaseH-like_sf"/>
</dbReference>
<dbReference type="PROSITE" id="PS50879">
    <property type="entry name" value="RNASE_H_1"/>
    <property type="match status" value="1"/>
</dbReference>
<feature type="non-terminal residue" evidence="2">
    <location>
        <position position="1"/>
    </location>
</feature>
<name>A0ABN9XIG8_9DINO</name>
<dbReference type="SUPFAM" id="SSF53098">
    <property type="entry name" value="Ribonuclease H-like"/>
    <property type="match status" value="1"/>
</dbReference>
<dbReference type="InterPro" id="IPR036397">
    <property type="entry name" value="RNaseH_sf"/>
</dbReference>
<dbReference type="InterPro" id="IPR002156">
    <property type="entry name" value="RNaseH_domain"/>
</dbReference>
<feature type="domain" description="RNase H type-1" evidence="1">
    <location>
        <begin position="31"/>
        <end position="184"/>
    </location>
</feature>
<dbReference type="Proteomes" id="UP001189429">
    <property type="component" value="Unassembled WGS sequence"/>
</dbReference>
<sequence length="355" mass="39319">LWAVKPDISQPAEDWQLQHLDANGPCDPSLLSKDLPIYTDGSDLHPAFPDIGRSGVAVVQLSDTGELYRAIRSPLPCSYKQAPVHAEHAGLAIAAVWSTHPRSQPIYVDCATLLKGLKPHIALKGSFQFSDYWKVIAAQLPSDSWLDVRKIKAHRELSEAVDEQDATHITANRAADWHAKEAAKLHDLPPEEVEQYSALVTTYTELLIGVGKILGGWPQAGDLYGELNRECPERAPRKFLSQHSPIWDNGRFRCTICLRRVSPNTKKPCQEVASHIQAAIETAGELRHKLQIGWVIGSRMPIVFCAACGGFTSSVRSRKLHAKCTAKVSSELRKLRRGEVPGTQPLQRFKNVMPV</sequence>
<gene>
    <name evidence="2" type="ORF">PCOR1329_LOCUS75832</name>
</gene>
<dbReference type="EMBL" id="CAUYUJ010020380">
    <property type="protein sequence ID" value="CAK0897759.1"/>
    <property type="molecule type" value="Genomic_DNA"/>
</dbReference>
<comment type="caution">
    <text evidence="2">The sequence shown here is derived from an EMBL/GenBank/DDBJ whole genome shotgun (WGS) entry which is preliminary data.</text>
</comment>
<evidence type="ECO:0000313" key="3">
    <source>
        <dbReference type="Proteomes" id="UP001189429"/>
    </source>
</evidence>
<evidence type="ECO:0000259" key="1">
    <source>
        <dbReference type="PROSITE" id="PS50879"/>
    </source>
</evidence>
<reference evidence="2" key="1">
    <citation type="submission" date="2023-10" db="EMBL/GenBank/DDBJ databases">
        <authorList>
            <person name="Chen Y."/>
            <person name="Shah S."/>
            <person name="Dougan E. K."/>
            <person name="Thang M."/>
            <person name="Chan C."/>
        </authorList>
    </citation>
    <scope>NUCLEOTIDE SEQUENCE [LARGE SCALE GENOMIC DNA]</scope>
</reference>
<accession>A0ABN9XIG8</accession>
<evidence type="ECO:0000313" key="2">
    <source>
        <dbReference type="EMBL" id="CAK0897759.1"/>
    </source>
</evidence>